<evidence type="ECO:0000256" key="1">
    <source>
        <dbReference type="ARBA" id="ARBA00022603"/>
    </source>
</evidence>
<evidence type="ECO:0000256" key="3">
    <source>
        <dbReference type="ARBA" id="ARBA00022691"/>
    </source>
</evidence>
<accession>A0A317FJX3</accession>
<keyword evidence="1 5" id="KW-0489">Methyltransferase</keyword>
<dbReference type="Pfam" id="PF08242">
    <property type="entry name" value="Methyltransf_12"/>
    <property type="match status" value="1"/>
</dbReference>
<protein>
    <submittedName>
        <fullName evidence="5">Methyltransferase type 12</fullName>
    </submittedName>
</protein>
<gene>
    <name evidence="5" type="ORF">DFH01_03510</name>
</gene>
<dbReference type="CDD" id="cd02440">
    <property type="entry name" value="AdoMet_MTases"/>
    <property type="match status" value="1"/>
</dbReference>
<name>A0A317FJX3_9PROT</name>
<reference evidence="6" key="1">
    <citation type="submission" date="2018-05" db="EMBL/GenBank/DDBJ databases">
        <authorList>
            <person name="Du Z."/>
            <person name="Wang X."/>
        </authorList>
    </citation>
    <scope>NUCLEOTIDE SEQUENCE [LARGE SCALE GENOMIC DNA]</scope>
    <source>
        <strain evidence="6">CQN31</strain>
    </source>
</reference>
<dbReference type="InterPro" id="IPR029063">
    <property type="entry name" value="SAM-dependent_MTases_sf"/>
</dbReference>
<keyword evidence="6" id="KW-1185">Reference proteome</keyword>
<dbReference type="SUPFAM" id="SSF53335">
    <property type="entry name" value="S-adenosyl-L-methionine-dependent methyltransferases"/>
    <property type="match status" value="1"/>
</dbReference>
<dbReference type="RefSeq" id="WP_109868988.1">
    <property type="nucleotide sequence ID" value="NZ_QGNA01000001.1"/>
</dbReference>
<feature type="domain" description="Methyltransferase type 12" evidence="4">
    <location>
        <begin position="68"/>
        <end position="163"/>
    </location>
</feature>
<evidence type="ECO:0000259" key="4">
    <source>
        <dbReference type="Pfam" id="PF08242"/>
    </source>
</evidence>
<evidence type="ECO:0000256" key="2">
    <source>
        <dbReference type="ARBA" id="ARBA00022679"/>
    </source>
</evidence>
<dbReference type="GO" id="GO:0032259">
    <property type="term" value="P:methylation"/>
    <property type="evidence" value="ECO:0007669"/>
    <property type="project" value="UniProtKB-KW"/>
</dbReference>
<dbReference type="GO" id="GO:0008168">
    <property type="term" value="F:methyltransferase activity"/>
    <property type="evidence" value="ECO:0007669"/>
    <property type="project" value="UniProtKB-KW"/>
</dbReference>
<dbReference type="InterPro" id="IPR013217">
    <property type="entry name" value="Methyltransf_12"/>
</dbReference>
<keyword evidence="3" id="KW-0949">S-adenosyl-L-methionine</keyword>
<evidence type="ECO:0000313" key="6">
    <source>
        <dbReference type="Proteomes" id="UP000245765"/>
    </source>
</evidence>
<dbReference type="OrthoDB" id="9071885at2"/>
<keyword evidence="2 5" id="KW-0808">Transferase</keyword>
<proteinExistence type="predicted"/>
<dbReference type="Gene3D" id="3.40.50.150">
    <property type="entry name" value="Vaccinia Virus protein VP39"/>
    <property type="match status" value="1"/>
</dbReference>
<comment type="caution">
    <text evidence="5">The sequence shown here is derived from an EMBL/GenBank/DDBJ whole genome shotgun (WGS) entry which is preliminary data.</text>
</comment>
<dbReference type="AlphaFoldDB" id="A0A317FJX3"/>
<dbReference type="Proteomes" id="UP000245765">
    <property type="component" value="Unassembled WGS sequence"/>
</dbReference>
<dbReference type="PANTHER" id="PTHR43464:SF19">
    <property type="entry name" value="UBIQUINONE BIOSYNTHESIS O-METHYLTRANSFERASE, MITOCHONDRIAL"/>
    <property type="match status" value="1"/>
</dbReference>
<organism evidence="5 6">
    <name type="scientific">Falsiroseomonas bella</name>
    <dbReference type="NCBI Taxonomy" id="2184016"/>
    <lineage>
        <taxon>Bacteria</taxon>
        <taxon>Pseudomonadati</taxon>
        <taxon>Pseudomonadota</taxon>
        <taxon>Alphaproteobacteria</taxon>
        <taxon>Acetobacterales</taxon>
        <taxon>Roseomonadaceae</taxon>
        <taxon>Falsiroseomonas</taxon>
    </lineage>
</organism>
<dbReference type="PANTHER" id="PTHR43464">
    <property type="entry name" value="METHYLTRANSFERASE"/>
    <property type="match status" value="1"/>
</dbReference>
<evidence type="ECO:0000313" key="5">
    <source>
        <dbReference type="EMBL" id="PWS38367.1"/>
    </source>
</evidence>
<dbReference type="EMBL" id="QGNA01000001">
    <property type="protein sequence ID" value="PWS38367.1"/>
    <property type="molecule type" value="Genomic_DNA"/>
</dbReference>
<sequence length="265" mass="30175">MSASLAAPLPGIDDVQSYWDRRPCNIRHSKQPIGTREYFDEVEARKYFVEPHIPGFAQFDLWKGRKVLEIGCGLGTDATNFARAGADYTGVELSAESLALAKKRFEVFGLKGRFHHGNAEQVDSVVGAEQFDLVYSFGVIHHTPNPRAVIESARKLVKPDGELRIMLYAEISWKAIMIEAGFDQPEAQSGCPIAFTYTADGVRDLLRGCFEPTEIRQDHIFPYVIEKYIRYEYEPQPWFKAMPEEMFKALERRLGWHMLITAKPV</sequence>